<protein>
    <submittedName>
        <fullName evidence="2">Uncharacterized protein</fullName>
    </submittedName>
</protein>
<keyword evidence="3" id="KW-1185">Reference proteome</keyword>
<reference evidence="1 3" key="1">
    <citation type="journal article" date="2017" name="Nature">
        <title>The sunflower genome provides insights into oil metabolism, flowering and Asterid evolution.</title>
        <authorList>
            <person name="Badouin H."/>
            <person name="Gouzy J."/>
            <person name="Grassa C.J."/>
            <person name="Murat F."/>
            <person name="Staton S.E."/>
            <person name="Cottret L."/>
            <person name="Lelandais-Briere C."/>
            <person name="Owens G.L."/>
            <person name="Carrere S."/>
            <person name="Mayjonade B."/>
            <person name="Legrand L."/>
            <person name="Gill N."/>
            <person name="Kane N.C."/>
            <person name="Bowers J.E."/>
            <person name="Hubner S."/>
            <person name="Bellec A."/>
            <person name="Berard A."/>
            <person name="Berges H."/>
            <person name="Blanchet N."/>
            <person name="Boniface M.C."/>
            <person name="Brunel D."/>
            <person name="Catrice O."/>
            <person name="Chaidir N."/>
            <person name="Claudel C."/>
            <person name="Donnadieu C."/>
            <person name="Faraut T."/>
            <person name="Fievet G."/>
            <person name="Helmstetter N."/>
            <person name="King M."/>
            <person name="Knapp S.J."/>
            <person name="Lai Z."/>
            <person name="Le Paslier M.C."/>
            <person name="Lippi Y."/>
            <person name="Lorenzon L."/>
            <person name="Mandel J.R."/>
            <person name="Marage G."/>
            <person name="Marchand G."/>
            <person name="Marquand E."/>
            <person name="Bret-Mestries E."/>
            <person name="Morien E."/>
            <person name="Nambeesan S."/>
            <person name="Nguyen T."/>
            <person name="Pegot-Espagnet P."/>
            <person name="Pouilly N."/>
            <person name="Raftis F."/>
            <person name="Sallet E."/>
            <person name="Schiex T."/>
            <person name="Thomas J."/>
            <person name="Vandecasteele C."/>
            <person name="Vares D."/>
            <person name="Vear F."/>
            <person name="Vautrin S."/>
            <person name="Crespi M."/>
            <person name="Mangin B."/>
            <person name="Burke J.M."/>
            <person name="Salse J."/>
            <person name="Munos S."/>
            <person name="Vincourt P."/>
            <person name="Rieseberg L.H."/>
            <person name="Langlade N.B."/>
        </authorList>
    </citation>
    <scope>NUCLEOTIDE SEQUENCE [LARGE SCALE GENOMIC DNA]</scope>
    <source>
        <strain evidence="3">cv. SF193</strain>
        <tissue evidence="1">Leaves</tissue>
    </source>
</reference>
<name>A0A251S823_HELAN</name>
<evidence type="ECO:0000313" key="2">
    <source>
        <dbReference type="EMBL" id="OTF93371.1"/>
    </source>
</evidence>
<dbReference type="Proteomes" id="UP000215914">
    <property type="component" value="Chromosome 16"/>
</dbReference>
<proteinExistence type="predicted"/>
<dbReference type="InParanoid" id="A0A251S823"/>
<evidence type="ECO:0000313" key="3">
    <source>
        <dbReference type="Proteomes" id="UP000215914"/>
    </source>
</evidence>
<dbReference type="Gramene" id="mRNA:HanXRQr2_Chr16g0777681">
    <property type="protein sequence ID" value="CDS:HanXRQr2_Chr16g0777681.1"/>
    <property type="gene ID" value="HanXRQr2_Chr16g0777681"/>
</dbReference>
<evidence type="ECO:0000313" key="1">
    <source>
        <dbReference type="EMBL" id="KAF5762524.1"/>
    </source>
</evidence>
<reference evidence="1" key="3">
    <citation type="submission" date="2020-06" db="EMBL/GenBank/DDBJ databases">
        <title>Helianthus annuus Genome sequencing and assembly Release 2.</title>
        <authorList>
            <person name="Gouzy J."/>
            <person name="Langlade N."/>
            <person name="Munos S."/>
        </authorList>
    </citation>
    <scope>NUCLEOTIDE SEQUENCE</scope>
    <source>
        <tissue evidence="1">Leaves</tissue>
    </source>
</reference>
<accession>A0A251S823</accession>
<sequence>MVKVKDWLARIVYVHMHDLCQHSRARCRHEHASPFVRFLGYLWRLWACKHPSRSCLAVFGYFLLISSLHRDVVFLPNTTINSQKGVTKY</sequence>
<dbReference type="EMBL" id="MNCJ02000331">
    <property type="protein sequence ID" value="KAF5762524.1"/>
    <property type="molecule type" value="Genomic_DNA"/>
</dbReference>
<dbReference type="AlphaFoldDB" id="A0A251S823"/>
<organism evidence="2 3">
    <name type="scientific">Helianthus annuus</name>
    <name type="common">Common sunflower</name>
    <dbReference type="NCBI Taxonomy" id="4232"/>
    <lineage>
        <taxon>Eukaryota</taxon>
        <taxon>Viridiplantae</taxon>
        <taxon>Streptophyta</taxon>
        <taxon>Embryophyta</taxon>
        <taxon>Tracheophyta</taxon>
        <taxon>Spermatophyta</taxon>
        <taxon>Magnoliopsida</taxon>
        <taxon>eudicotyledons</taxon>
        <taxon>Gunneridae</taxon>
        <taxon>Pentapetalae</taxon>
        <taxon>asterids</taxon>
        <taxon>campanulids</taxon>
        <taxon>Asterales</taxon>
        <taxon>Asteraceae</taxon>
        <taxon>Asteroideae</taxon>
        <taxon>Heliantheae alliance</taxon>
        <taxon>Heliantheae</taxon>
        <taxon>Helianthus</taxon>
    </lineage>
</organism>
<dbReference type="EMBL" id="CM007905">
    <property type="protein sequence ID" value="OTF93371.1"/>
    <property type="molecule type" value="Genomic_DNA"/>
</dbReference>
<reference evidence="2" key="2">
    <citation type="submission" date="2017-02" db="EMBL/GenBank/DDBJ databases">
        <title>Sunflower complete genome.</title>
        <authorList>
            <person name="Langlade N."/>
            <person name="Munos S."/>
        </authorList>
    </citation>
    <scope>NUCLEOTIDE SEQUENCE [LARGE SCALE GENOMIC DNA]</scope>
    <source>
        <tissue evidence="2">Leaves</tissue>
    </source>
</reference>
<gene>
    <name evidence="2" type="ORF">HannXRQ_Chr16g0532171</name>
    <name evidence="1" type="ORF">HanXRQr2_Chr16g0777681</name>
</gene>